<dbReference type="Gene3D" id="3.40.50.720">
    <property type="entry name" value="NAD(P)-binding Rossmann-like Domain"/>
    <property type="match status" value="1"/>
</dbReference>
<feature type="region of interest" description="Disordered" evidence="7">
    <location>
        <begin position="436"/>
        <end position="468"/>
    </location>
</feature>
<gene>
    <name evidence="10" type="primary">PHA2</name>
    <name evidence="10" type="ORF">FOL46_005838</name>
</gene>
<dbReference type="Gene3D" id="3.30.70.260">
    <property type="match status" value="1"/>
</dbReference>
<accession>A0A7J6LPI8</accession>
<feature type="domain" description="Prephenate dehydrogenase nucleotide-binding" evidence="9">
    <location>
        <begin position="510"/>
        <end position="612"/>
    </location>
</feature>
<dbReference type="InterPro" id="IPR015421">
    <property type="entry name" value="PyrdxlP-dep_Trfase_major"/>
</dbReference>
<feature type="region of interest" description="Disordered" evidence="7">
    <location>
        <begin position="192"/>
        <end position="225"/>
    </location>
</feature>
<comment type="cofactor">
    <cofactor evidence="1">
        <name>pyridoxal 5'-phosphate</name>
        <dbReference type="ChEBI" id="CHEBI:597326"/>
    </cofactor>
</comment>
<comment type="caution">
    <text evidence="10">The sequence shown here is derived from an EMBL/GenBank/DDBJ whole genome shotgun (WGS) entry which is preliminary data.</text>
</comment>
<dbReference type="PANTHER" id="PTHR46383">
    <property type="entry name" value="ASPARTATE AMINOTRANSFERASE"/>
    <property type="match status" value="1"/>
</dbReference>
<keyword evidence="5" id="KW-0663">Pyridoxal phosphate</keyword>
<feature type="compositionally biased region" description="Polar residues" evidence="7">
    <location>
        <begin position="447"/>
        <end position="458"/>
    </location>
</feature>
<dbReference type="InterPro" id="IPR015424">
    <property type="entry name" value="PyrdxlP-dep_Trfase"/>
</dbReference>
<dbReference type="Pfam" id="PF02153">
    <property type="entry name" value="PDH_N"/>
    <property type="match status" value="1"/>
</dbReference>
<dbReference type="InterPro" id="IPR036291">
    <property type="entry name" value="NAD(P)-bd_dom_sf"/>
</dbReference>
<evidence type="ECO:0000256" key="4">
    <source>
        <dbReference type="ARBA" id="ARBA00022679"/>
    </source>
</evidence>
<feature type="region of interest" description="Disordered" evidence="7">
    <location>
        <begin position="1"/>
        <end position="33"/>
    </location>
</feature>
<feature type="compositionally biased region" description="Low complexity" evidence="7">
    <location>
        <begin position="436"/>
        <end position="446"/>
    </location>
</feature>
<dbReference type="GO" id="GO:0070403">
    <property type="term" value="F:NAD+ binding"/>
    <property type="evidence" value="ECO:0007669"/>
    <property type="project" value="InterPro"/>
</dbReference>
<dbReference type="PANTHER" id="PTHR46383:SF1">
    <property type="entry name" value="ASPARTATE AMINOTRANSFERASE"/>
    <property type="match status" value="1"/>
</dbReference>
<keyword evidence="4" id="KW-0808">Transferase</keyword>
<evidence type="ECO:0000256" key="7">
    <source>
        <dbReference type="SAM" id="MobiDB-lite"/>
    </source>
</evidence>
<feature type="compositionally biased region" description="Acidic residues" evidence="7">
    <location>
        <begin position="198"/>
        <end position="213"/>
    </location>
</feature>
<dbReference type="Gene3D" id="3.90.1150.10">
    <property type="entry name" value="Aspartate Aminotransferase, domain 1"/>
    <property type="match status" value="1"/>
</dbReference>
<dbReference type="InterPro" id="IPR015422">
    <property type="entry name" value="PyrdxlP-dep_Trfase_small"/>
</dbReference>
<dbReference type="InterPro" id="IPR046826">
    <property type="entry name" value="PDH_N"/>
</dbReference>
<dbReference type="SUPFAM" id="SSF55021">
    <property type="entry name" value="ACT-like"/>
    <property type="match status" value="1"/>
</dbReference>
<feature type="compositionally biased region" description="Low complexity" evidence="7">
    <location>
        <begin position="17"/>
        <end position="31"/>
    </location>
</feature>
<sequence length="963" mass="106499">MGGCLSSSSYDSKVNSRRVSSSSSLLSHENSGGTLATERIHNLQHQLDECKHDLDHANGKIRDLHSVIEDKTKELDLIRGDRLEWQITATNAVVTHDHHDKHRQGQRRSNDNDEEEVIKLKNELMKTNAKWREMLKREREIRNAYERILINIGYMPNEITAGVVHVVKNILMNTHEHRRMAELQLITAAAEASNSNEEQCDDNEIDENMVDDGDVNREGDDTKEEDASSFVIQSMDTTKAAAPVDFRLPLPAGSLHWQRTAAAAAVGIVITILAADIYNLHVADTDIQDVSFNHTRFLLLGRAPSPYVALHNTPIPTKVSLVFRVHDTPGSLHRSLSAFSHRGLQLCKLESRPVPPDMLDETTNLETSLVDNTSDDGEAYSNPQQHGNMAGGYYHYLCYIDVLKMPGQDKAVDRAIETLKEFNPFVRVLSVYPSSSSYHHTISPSTRSPTNLPETSHTTPPPHQGKRRSVSFIGYGKFAQFLCERLTRLCGTGGGGGSVNFSATNRKEDDTGCAHHAATLGIRYYPDMKDMLDNEKPDIIVIATSVLSFAEVVNKLSAIMKSERGRGKRKDILLVDVCSVKEYPQQIMREAFQDYPNVSILCTHPMFGPDSGKYGWYNLPLVYDDDDGEAVADDLGTRKNIQCINGSNVIITASGKAAIAAALMTILNTGDEMIIPTPCWPTFPDLALMCNATPVFIHTSSPDYAITAHSIASVITPKTRVLLLNSPCNPTGHVIPKDELIRIGALLEEHTHIMVVCDDLYERLVYDGDVHYTLAGICNPTVRSRIITIGGFSKAFAMTGLRLGYAVCSDDKWIKGMGKILGQITGCACTASQAGGLAALRDVPSSWHQKKLAQLQHKRDLLFARLQAIPNVVCPREPPKGAFYAMPDLGYYVNKMRELKGDDTLAVSQLCEQLLSSQGLSIVPGEGFYTTQPVVRLSYATSVEDINDACDRLRDFLLSLETC</sequence>
<dbReference type="GO" id="GO:0008483">
    <property type="term" value="F:transaminase activity"/>
    <property type="evidence" value="ECO:0007669"/>
    <property type="project" value="UniProtKB-KW"/>
</dbReference>
<dbReference type="InterPro" id="IPR050596">
    <property type="entry name" value="AspAT/PAT-like"/>
</dbReference>
<feature type="compositionally biased region" description="Polar residues" evidence="7">
    <location>
        <begin position="1"/>
        <end position="11"/>
    </location>
</feature>
<dbReference type="Proteomes" id="UP000572268">
    <property type="component" value="Unassembled WGS sequence"/>
</dbReference>
<dbReference type="Pfam" id="PF00155">
    <property type="entry name" value="Aminotran_1_2"/>
    <property type="match status" value="1"/>
</dbReference>
<feature type="region of interest" description="Disordered" evidence="7">
    <location>
        <begin position="95"/>
        <end position="114"/>
    </location>
</feature>
<comment type="pathway">
    <text evidence="6">Amino-acid biosynthesis.</text>
</comment>
<dbReference type="GO" id="GO:0006520">
    <property type="term" value="P:amino acid metabolic process"/>
    <property type="evidence" value="ECO:0007669"/>
    <property type="project" value="InterPro"/>
</dbReference>
<dbReference type="SUPFAM" id="SSF53383">
    <property type="entry name" value="PLP-dependent transferases"/>
    <property type="match status" value="1"/>
</dbReference>
<evidence type="ECO:0000259" key="8">
    <source>
        <dbReference type="Pfam" id="PF00155"/>
    </source>
</evidence>
<feature type="domain" description="Aminotransferase class I/classII large" evidence="8">
    <location>
        <begin position="629"/>
        <end position="953"/>
    </location>
</feature>
<evidence type="ECO:0000256" key="2">
    <source>
        <dbReference type="ARBA" id="ARBA00007441"/>
    </source>
</evidence>
<dbReference type="InterPro" id="IPR004838">
    <property type="entry name" value="NHTrfase_class1_PyrdxlP-BS"/>
</dbReference>
<evidence type="ECO:0000313" key="10">
    <source>
        <dbReference type="EMBL" id="KAF4661212.1"/>
    </source>
</evidence>
<evidence type="ECO:0000259" key="9">
    <source>
        <dbReference type="Pfam" id="PF02153"/>
    </source>
</evidence>
<dbReference type="SUPFAM" id="SSF51735">
    <property type="entry name" value="NAD(P)-binding Rossmann-fold domains"/>
    <property type="match status" value="1"/>
</dbReference>
<evidence type="ECO:0000313" key="11">
    <source>
        <dbReference type="Proteomes" id="UP000572268"/>
    </source>
</evidence>
<proteinExistence type="inferred from homology"/>
<dbReference type="GO" id="GO:0030170">
    <property type="term" value="F:pyridoxal phosphate binding"/>
    <property type="evidence" value="ECO:0007669"/>
    <property type="project" value="InterPro"/>
</dbReference>
<keyword evidence="3" id="KW-0032">Aminotransferase</keyword>
<evidence type="ECO:0000256" key="5">
    <source>
        <dbReference type="ARBA" id="ARBA00022898"/>
    </source>
</evidence>
<organism evidence="10 11">
    <name type="scientific">Perkinsus olseni</name>
    <name type="common">Perkinsus atlanticus</name>
    <dbReference type="NCBI Taxonomy" id="32597"/>
    <lineage>
        <taxon>Eukaryota</taxon>
        <taxon>Sar</taxon>
        <taxon>Alveolata</taxon>
        <taxon>Perkinsozoa</taxon>
        <taxon>Perkinsea</taxon>
        <taxon>Perkinsida</taxon>
        <taxon>Perkinsidae</taxon>
        <taxon>Perkinsus</taxon>
    </lineage>
</organism>
<dbReference type="PROSITE" id="PS00105">
    <property type="entry name" value="AA_TRANSFER_CLASS_1"/>
    <property type="match status" value="1"/>
</dbReference>
<evidence type="ECO:0000256" key="1">
    <source>
        <dbReference type="ARBA" id="ARBA00001933"/>
    </source>
</evidence>
<comment type="similarity">
    <text evidence="2">Belongs to the class-I pyridoxal-phosphate-dependent aminotransferase family.</text>
</comment>
<dbReference type="InterPro" id="IPR004839">
    <property type="entry name" value="Aminotransferase_I/II_large"/>
</dbReference>
<reference evidence="10 11" key="1">
    <citation type="submission" date="2020-04" db="EMBL/GenBank/DDBJ databases">
        <title>Perkinsus olseni comparative genomics.</title>
        <authorList>
            <person name="Bogema D.R."/>
        </authorList>
    </citation>
    <scope>NUCLEOTIDE SEQUENCE [LARGE SCALE GENOMIC DNA]</scope>
    <source>
        <strain evidence="10">ATCC PRA-31</strain>
    </source>
</reference>
<name>A0A7J6LPI8_PEROL</name>
<dbReference type="CDD" id="cd04905">
    <property type="entry name" value="ACT_CM-PDT"/>
    <property type="match status" value="1"/>
</dbReference>
<dbReference type="AlphaFoldDB" id="A0A7J6LPI8"/>
<evidence type="ECO:0000256" key="6">
    <source>
        <dbReference type="ARBA" id="ARBA00029440"/>
    </source>
</evidence>
<evidence type="ECO:0000256" key="3">
    <source>
        <dbReference type="ARBA" id="ARBA00022576"/>
    </source>
</evidence>
<dbReference type="Gene3D" id="3.40.640.10">
    <property type="entry name" value="Type I PLP-dependent aspartate aminotransferase-like (Major domain)"/>
    <property type="match status" value="1"/>
</dbReference>
<dbReference type="CDD" id="cd00609">
    <property type="entry name" value="AAT_like"/>
    <property type="match status" value="1"/>
</dbReference>
<protein>
    <submittedName>
        <fullName evidence="10">Prephenate dehydratase</fullName>
    </submittedName>
</protein>
<dbReference type="InterPro" id="IPR045865">
    <property type="entry name" value="ACT-like_dom_sf"/>
</dbReference>
<dbReference type="EMBL" id="JABANN010000362">
    <property type="protein sequence ID" value="KAF4661212.1"/>
    <property type="molecule type" value="Genomic_DNA"/>
</dbReference>